<dbReference type="InterPro" id="IPR051400">
    <property type="entry name" value="HAD-like_hydrolase"/>
</dbReference>
<comment type="cofactor">
    <cofactor evidence="1">
        <name>Mg(2+)</name>
        <dbReference type="ChEBI" id="CHEBI:18420"/>
    </cofactor>
</comment>
<keyword evidence="3" id="KW-0460">Magnesium</keyword>
<dbReference type="PANTHER" id="PTHR46470">
    <property type="entry name" value="N-ACYLNEURAMINATE-9-PHOSPHATASE"/>
    <property type="match status" value="1"/>
</dbReference>
<dbReference type="SFLD" id="SFLDG01129">
    <property type="entry name" value="C1.5:_HAD__Beta-PGM__Phosphata"/>
    <property type="match status" value="1"/>
</dbReference>
<protein>
    <submittedName>
        <fullName evidence="4">HAD family hydrolase</fullName>
        <ecNumber evidence="4">3.1.3.-</ecNumber>
    </submittedName>
</protein>
<gene>
    <name evidence="4" type="ORF">ACFP1K_03095</name>
</gene>
<evidence type="ECO:0000313" key="5">
    <source>
        <dbReference type="Proteomes" id="UP001596137"/>
    </source>
</evidence>
<dbReference type="EC" id="3.1.3.-" evidence="4"/>
<dbReference type="Gene3D" id="1.20.120.710">
    <property type="entry name" value="Haloacid dehalogenase hydrolase-like domain"/>
    <property type="match status" value="1"/>
</dbReference>
<dbReference type="Pfam" id="PF00702">
    <property type="entry name" value="Hydrolase"/>
    <property type="match status" value="1"/>
</dbReference>
<dbReference type="NCBIfam" id="TIGR01549">
    <property type="entry name" value="HAD-SF-IA-v1"/>
    <property type="match status" value="1"/>
</dbReference>
<evidence type="ECO:0000256" key="1">
    <source>
        <dbReference type="ARBA" id="ARBA00001946"/>
    </source>
</evidence>
<comment type="caution">
    <text evidence="4">The sequence shown here is derived from an EMBL/GenBank/DDBJ whole genome shotgun (WGS) entry which is preliminary data.</text>
</comment>
<keyword evidence="2 4" id="KW-0378">Hydrolase</keyword>
<dbReference type="Gene3D" id="3.40.50.1000">
    <property type="entry name" value="HAD superfamily/HAD-like"/>
    <property type="match status" value="1"/>
</dbReference>
<sequence length="248" mass="27328">MTIRGVLFDVDDTIFDYSTSEEVGVLEHLAAEGLLEFFPTPADAVAIWRRFMEEEYARFLAGELTFTGQQLSRTRRFLSHVGRLPGNDISDHEARVWFAKYGQLQNAAWAAFPDADPVLRKLAPAFRLGIVSNSSLAHQQRKLRVIGLLDHFGDAIVCSNEHGAPKPNASIFLAGCTILGLPPHQVAYVGDKYETDALGAHEAGLHSYWLDRAATGTTPPAGITVIRSLDDLLIALMSQTSRDTDRVH</sequence>
<dbReference type="EMBL" id="JBHSRF010000003">
    <property type="protein sequence ID" value="MFC6080130.1"/>
    <property type="molecule type" value="Genomic_DNA"/>
</dbReference>
<organism evidence="4 5">
    <name type="scientific">Sphaerisporangium aureirubrum</name>
    <dbReference type="NCBI Taxonomy" id="1544736"/>
    <lineage>
        <taxon>Bacteria</taxon>
        <taxon>Bacillati</taxon>
        <taxon>Actinomycetota</taxon>
        <taxon>Actinomycetes</taxon>
        <taxon>Streptosporangiales</taxon>
        <taxon>Streptosporangiaceae</taxon>
        <taxon>Sphaerisporangium</taxon>
    </lineage>
</organism>
<evidence type="ECO:0000256" key="3">
    <source>
        <dbReference type="ARBA" id="ARBA00022842"/>
    </source>
</evidence>
<dbReference type="InterPro" id="IPR006439">
    <property type="entry name" value="HAD-SF_hydro_IA"/>
</dbReference>
<name>A0ABW1N9T9_9ACTN</name>
<accession>A0ABW1N9T9</accession>
<dbReference type="GO" id="GO:0016787">
    <property type="term" value="F:hydrolase activity"/>
    <property type="evidence" value="ECO:0007669"/>
    <property type="project" value="UniProtKB-KW"/>
</dbReference>
<dbReference type="InterPro" id="IPR036412">
    <property type="entry name" value="HAD-like_sf"/>
</dbReference>
<dbReference type="RefSeq" id="WP_380746892.1">
    <property type="nucleotide sequence ID" value="NZ_JBHSRF010000003.1"/>
</dbReference>
<dbReference type="Proteomes" id="UP001596137">
    <property type="component" value="Unassembled WGS sequence"/>
</dbReference>
<dbReference type="SUPFAM" id="SSF56784">
    <property type="entry name" value="HAD-like"/>
    <property type="match status" value="1"/>
</dbReference>
<evidence type="ECO:0000313" key="4">
    <source>
        <dbReference type="EMBL" id="MFC6080130.1"/>
    </source>
</evidence>
<dbReference type="PANTHER" id="PTHR46470:SF4">
    <property type="entry name" value="5-AMINO-6-(5-PHOSPHO-D-RIBITYLAMINO)URACIL PHOSPHATASE YIGB"/>
    <property type="match status" value="1"/>
</dbReference>
<dbReference type="SFLD" id="SFLDS00003">
    <property type="entry name" value="Haloacid_Dehalogenase"/>
    <property type="match status" value="1"/>
</dbReference>
<dbReference type="InterPro" id="IPR023214">
    <property type="entry name" value="HAD_sf"/>
</dbReference>
<evidence type="ECO:0000256" key="2">
    <source>
        <dbReference type="ARBA" id="ARBA00022801"/>
    </source>
</evidence>
<proteinExistence type="predicted"/>
<reference evidence="5" key="1">
    <citation type="journal article" date="2019" name="Int. J. Syst. Evol. Microbiol.">
        <title>The Global Catalogue of Microorganisms (GCM) 10K type strain sequencing project: providing services to taxonomists for standard genome sequencing and annotation.</title>
        <authorList>
            <consortium name="The Broad Institute Genomics Platform"/>
            <consortium name="The Broad Institute Genome Sequencing Center for Infectious Disease"/>
            <person name="Wu L."/>
            <person name="Ma J."/>
        </authorList>
    </citation>
    <scope>NUCLEOTIDE SEQUENCE [LARGE SCALE GENOMIC DNA]</scope>
    <source>
        <strain evidence="5">JCM 30346</strain>
    </source>
</reference>
<keyword evidence="5" id="KW-1185">Reference proteome</keyword>